<dbReference type="Proteomes" id="UP000789706">
    <property type="component" value="Unassembled WGS sequence"/>
</dbReference>
<comment type="caution">
    <text evidence="2">The sequence shown here is derived from an EMBL/GenBank/DDBJ whole genome shotgun (WGS) entry which is preliminary data.</text>
</comment>
<gene>
    <name evidence="2" type="ORF">DEBURN_LOCUS2849</name>
</gene>
<dbReference type="OrthoDB" id="2319423at2759"/>
<keyword evidence="1" id="KW-0472">Membrane</keyword>
<keyword evidence="3" id="KW-1185">Reference proteome</keyword>
<feature type="transmembrane region" description="Helical" evidence="1">
    <location>
        <begin position="47"/>
        <end position="71"/>
    </location>
</feature>
<dbReference type="SUPFAM" id="SSF55486">
    <property type="entry name" value="Metalloproteases ('zincins'), catalytic domain"/>
    <property type="match status" value="1"/>
</dbReference>
<keyword evidence="1" id="KW-0812">Transmembrane</keyword>
<evidence type="ECO:0000256" key="1">
    <source>
        <dbReference type="SAM" id="Phobius"/>
    </source>
</evidence>
<feature type="transmembrane region" description="Helical" evidence="1">
    <location>
        <begin position="101"/>
        <end position="117"/>
    </location>
</feature>
<sequence length="889" mass="101175">MLLLFRIFYVFYLLACALAGITKLIALNAIKANKKYEIPGGLQSQSIVYGFATILCLWCTVYGALSFYVVINNPEISKKVPLFCTSHELPSDIKFACDARLVDYVLAWIFFIVFFIMCCGTKHDVVEVEVLHHENRDVSENRDLDVEKAQQNEKNDSKNVTTTSSLLKELYTQLNDITNDVMRGGLFEPIPHCIAHKLHKADVKKILTHFERNHDESVIFQIPEVSSDWIDNITHNLAITLKTTPEKLKNYGTKIANIISTIGHGTWTGGGGGITSLNVIRDIHINFPLYISDYFDQLHGWSRENSFDQHEFHRIGSKFELLKGSNKPYPPQNPWGPETALSGKFVKFHWNLPELDVHCHFTFDPKHKKPSFMQNNDAKIGEVYRYFAFIDFYKQALIFNDDGKIEKQIYDFTNSAQLWRIENYGKFYALYNKKYEFYLTIQSEKLGQTKKKPENNWSPSALLLIENPETNTYSIGSTRNNVDIEFPNILKDLTLVTIPLVAWKNHKNKFVTITDQSNGTLGFEKASRLTQALITKKPPSPGKGARFRVWKADPSVKKIGIRELYLPITDITDGPSDSWFEIEPNIPPISPDENGDFLLDFDDSIPSTIPPSLSHAKFDAVHTFAICRYVFNLLFNDIEYLDGKPPKLERPWTNAFYSKVDSNIRFYYVKNKKDEPIYLCRSLDIVAHETGHAFLDILQTNWLVTGQTGALHEAFGDLCSMFTILSMDDMVSLLITTTKSSLRTANNFLAAIGEEFGDFLYDNHGKGLRNLSNDLKGSTAGNEIHNLSLVFSGFVYDVLVDIFNMERNPLIKSDAQTLMDVSTNLRRALIIAIRVSSIEPTENKFQELATNLEISVGTLGRRLGVDLSKWKKIIQYNSLKRELAIAGQS</sequence>
<accession>A0A9N8Z0B1</accession>
<organism evidence="2 3">
    <name type="scientific">Diversispora eburnea</name>
    <dbReference type="NCBI Taxonomy" id="1213867"/>
    <lineage>
        <taxon>Eukaryota</taxon>
        <taxon>Fungi</taxon>
        <taxon>Fungi incertae sedis</taxon>
        <taxon>Mucoromycota</taxon>
        <taxon>Glomeromycotina</taxon>
        <taxon>Glomeromycetes</taxon>
        <taxon>Diversisporales</taxon>
        <taxon>Diversisporaceae</taxon>
        <taxon>Diversispora</taxon>
    </lineage>
</organism>
<feature type="transmembrane region" description="Helical" evidence="1">
    <location>
        <begin position="7"/>
        <end position="27"/>
    </location>
</feature>
<evidence type="ECO:0000313" key="3">
    <source>
        <dbReference type="Proteomes" id="UP000789706"/>
    </source>
</evidence>
<dbReference type="EMBL" id="CAJVPK010000165">
    <property type="protein sequence ID" value="CAG8464504.1"/>
    <property type="molecule type" value="Genomic_DNA"/>
</dbReference>
<reference evidence="2" key="1">
    <citation type="submission" date="2021-06" db="EMBL/GenBank/DDBJ databases">
        <authorList>
            <person name="Kallberg Y."/>
            <person name="Tangrot J."/>
            <person name="Rosling A."/>
        </authorList>
    </citation>
    <scope>NUCLEOTIDE SEQUENCE</scope>
    <source>
        <strain evidence="2">AZ414A</strain>
    </source>
</reference>
<keyword evidence="1" id="KW-1133">Transmembrane helix</keyword>
<dbReference type="AlphaFoldDB" id="A0A9N8Z0B1"/>
<protein>
    <submittedName>
        <fullName evidence="2">3868_t:CDS:1</fullName>
    </submittedName>
</protein>
<proteinExistence type="predicted"/>
<name>A0A9N8Z0B1_9GLOM</name>
<evidence type="ECO:0000313" key="2">
    <source>
        <dbReference type="EMBL" id="CAG8464504.1"/>
    </source>
</evidence>